<dbReference type="GO" id="GO:0016616">
    <property type="term" value="F:oxidoreductase activity, acting on the CH-OH group of donors, NAD or NADP as acceptor"/>
    <property type="evidence" value="ECO:0007669"/>
    <property type="project" value="TreeGrafter"/>
</dbReference>
<dbReference type="Gene3D" id="3.40.50.720">
    <property type="entry name" value="NAD(P)-binding Rossmann-like Domain"/>
    <property type="match status" value="1"/>
</dbReference>
<sequence>METGIAGRVALVTGASSGLGRRFAQVLAREGAALAIGARRTDRLEALAGELRAAGGRVITLAIDVTSTASVREAAAAVEQQLGPIEILVNNAGVSRQARLEDVEEDAYDAVMDTNLKGAFFMAQAAARQMIRHRIEGRIVNIASVAALRTLGQLGVYCMSKAGVTQMTHVMAREWARHGINTNAICPGYIATEISADFLQTEAGQRMVQGLPRRRMGEPQDLDGLLLLLCAREASRFINGAVIAADDGFTSF</sequence>
<dbReference type="FunFam" id="3.40.50.720:FF:000084">
    <property type="entry name" value="Short-chain dehydrogenase reductase"/>
    <property type="match status" value="1"/>
</dbReference>
<dbReference type="PRINTS" id="PR00080">
    <property type="entry name" value="SDRFAMILY"/>
</dbReference>
<name>A0AA41YRP1_9PROT</name>
<keyword evidence="4" id="KW-1185">Reference proteome</keyword>
<dbReference type="InterPro" id="IPR020904">
    <property type="entry name" value="Sc_DH/Rdtase_CS"/>
</dbReference>
<comment type="similarity">
    <text evidence="1 2">Belongs to the short-chain dehydrogenases/reductases (SDR) family.</text>
</comment>
<accession>A0AA41YRP1</accession>
<comment type="caution">
    <text evidence="3">The sequence shown here is derived from an EMBL/GenBank/DDBJ whole genome shotgun (WGS) entry which is preliminary data.</text>
</comment>
<dbReference type="InterPro" id="IPR002347">
    <property type="entry name" value="SDR_fam"/>
</dbReference>
<dbReference type="Pfam" id="PF00106">
    <property type="entry name" value="adh_short"/>
    <property type="match status" value="1"/>
</dbReference>
<organism evidence="3 4">
    <name type="scientific">Limobrevibacterium gyesilva</name>
    <dbReference type="NCBI Taxonomy" id="2991712"/>
    <lineage>
        <taxon>Bacteria</taxon>
        <taxon>Pseudomonadati</taxon>
        <taxon>Pseudomonadota</taxon>
        <taxon>Alphaproteobacteria</taxon>
        <taxon>Acetobacterales</taxon>
        <taxon>Acetobacteraceae</taxon>
        <taxon>Limobrevibacterium</taxon>
    </lineage>
</organism>
<dbReference type="InterPro" id="IPR036291">
    <property type="entry name" value="NAD(P)-bd_dom_sf"/>
</dbReference>
<gene>
    <name evidence="3" type="ORF">OL599_12315</name>
</gene>
<dbReference type="PANTHER" id="PTHR42760">
    <property type="entry name" value="SHORT-CHAIN DEHYDROGENASES/REDUCTASES FAMILY MEMBER"/>
    <property type="match status" value="1"/>
</dbReference>
<evidence type="ECO:0000256" key="1">
    <source>
        <dbReference type="ARBA" id="ARBA00006484"/>
    </source>
</evidence>
<dbReference type="PROSITE" id="PS00061">
    <property type="entry name" value="ADH_SHORT"/>
    <property type="match status" value="1"/>
</dbReference>
<dbReference type="PANTHER" id="PTHR42760:SF135">
    <property type="entry name" value="BLL7886 PROTEIN"/>
    <property type="match status" value="1"/>
</dbReference>
<reference evidence="3" key="2">
    <citation type="submission" date="2022-10" db="EMBL/GenBank/DDBJ databases">
        <authorList>
            <person name="Trinh H.N."/>
        </authorList>
    </citation>
    <scope>NUCLEOTIDE SEQUENCE</scope>
    <source>
        <strain evidence="3">RN2-1</strain>
    </source>
</reference>
<evidence type="ECO:0000313" key="4">
    <source>
        <dbReference type="Proteomes" id="UP001165679"/>
    </source>
</evidence>
<evidence type="ECO:0000313" key="3">
    <source>
        <dbReference type="EMBL" id="MCW3475358.1"/>
    </source>
</evidence>
<reference evidence="3" key="1">
    <citation type="submission" date="2022-09" db="EMBL/GenBank/DDBJ databases">
        <title>Rhodovastum sp. nov. RN2-1 isolated from soil in Seongnam, South Korea.</title>
        <authorList>
            <person name="Le N.T."/>
        </authorList>
    </citation>
    <scope>NUCLEOTIDE SEQUENCE</scope>
    <source>
        <strain evidence="3">RN2-1</strain>
    </source>
</reference>
<dbReference type="RefSeq" id="WP_264714073.1">
    <property type="nucleotide sequence ID" value="NZ_JAPDNT010000008.1"/>
</dbReference>
<dbReference type="CDD" id="cd05233">
    <property type="entry name" value="SDR_c"/>
    <property type="match status" value="1"/>
</dbReference>
<dbReference type="PRINTS" id="PR00081">
    <property type="entry name" value="GDHRDH"/>
</dbReference>
<dbReference type="SUPFAM" id="SSF51735">
    <property type="entry name" value="NAD(P)-binding Rossmann-fold domains"/>
    <property type="match status" value="1"/>
</dbReference>
<dbReference type="EMBL" id="JAPDNT010000008">
    <property type="protein sequence ID" value="MCW3475358.1"/>
    <property type="molecule type" value="Genomic_DNA"/>
</dbReference>
<dbReference type="AlphaFoldDB" id="A0AA41YRP1"/>
<protein>
    <submittedName>
        <fullName evidence="3">SDR family NAD(P)-dependent oxidoreductase</fullName>
    </submittedName>
</protein>
<dbReference type="Proteomes" id="UP001165679">
    <property type="component" value="Unassembled WGS sequence"/>
</dbReference>
<evidence type="ECO:0000256" key="2">
    <source>
        <dbReference type="RuleBase" id="RU000363"/>
    </source>
</evidence>
<dbReference type="GO" id="GO:0030497">
    <property type="term" value="P:fatty acid elongation"/>
    <property type="evidence" value="ECO:0007669"/>
    <property type="project" value="TreeGrafter"/>
</dbReference>
<proteinExistence type="inferred from homology"/>